<evidence type="ECO:0000313" key="1">
    <source>
        <dbReference type="EMBL" id="CAG9832327.1"/>
    </source>
</evidence>
<evidence type="ECO:0000313" key="2">
    <source>
        <dbReference type="Proteomes" id="UP001153709"/>
    </source>
</evidence>
<dbReference type="AlphaFoldDB" id="A0A9N9SZE4"/>
<protein>
    <submittedName>
        <fullName evidence="1">Uncharacterized protein</fullName>
    </submittedName>
</protein>
<dbReference type="EMBL" id="OU898278">
    <property type="protein sequence ID" value="CAG9832327.1"/>
    <property type="molecule type" value="Genomic_DNA"/>
</dbReference>
<gene>
    <name evidence="1" type="ORF">DIABBA_LOCUS5840</name>
</gene>
<dbReference type="Proteomes" id="UP001153709">
    <property type="component" value="Chromosome 3"/>
</dbReference>
<keyword evidence="2" id="KW-1185">Reference proteome</keyword>
<organism evidence="1 2">
    <name type="scientific">Diabrotica balteata</name>
    <name type="common">Banded cucumber beetle</name>
    <dbReference type="NCBI Taxonomy" id="107213"/>
    <lineage>
        <taxon>Eukaryota</taxon>
        <taxon>Metazoa</taxon>
        <taxon>Ecdysozoa</taxon>
        <taxon>Arthropoda</taxon>
        <taxon>Hexapoda</taxon>
        <taxon>Insecta</taxon>
        <taxon>Pterygota</taxon>
        <taxon>Neoptera</taxon>
        <taxon>Endopterygota</taxon>
        <taxon>Coleoptera</taxon>
        <taxon>Polyphaga</taxon>
        <taxon>Cucujiformia</taxon>
        <taxon>Chrysomeloidea</taxon>
        <taxon>Chrysomelidae</taxon>
        <taxon>Galerucinae</taxon>
        <taxon>Diabroticina</taxon>
        <taxon>Diabroticites</taxon>
        <taxon>Diabrotica</taxon>
    </lineage>
</organism>
<sequence>MTPQMVQVPGEYGSICTIGEINIGAIGTPLGMQRDSRSLRNLKPTSVLDLIVDSSGTTPASLSCRKSSIND</sequence>
<proteinExistence type="predicted"/>
<accession>A0A9N9SZE4</accession>
<name>A0A9N9SZE4_DIABA</name>
<reference evidence="1" key="1">
    <citation type="submission" date="2022-01" db="EMBL/GenBank/DDBJ databases">
        <authorList>
            <person name="King R."/>
        </authorList>
    </citation>
    <scope>NUCLEOTIDE SEQUENCE</scope>
</reference>